<accession>A0ABS4IWV4</accession>
<evidence type="ECO:0008006" key="3">
    <source>
        <dbReference type="Google" id="ProtNLM"/>
    </source>
</evidence>
<proteinExistence type="predicted"/>
<gene>
    <name evidence="1" type="ORF">J2Z66_003667</name>
</gene>
<feature type="non-terminal residue" evidence="1">
    <location>
        <position position="1"/>
    </location>
</feature>
<keyword evidence="2" id="KW-1185">Reference proteome</keyword>
<dbReference type="EMBL" id="JAGGLB010000011">
    <property type="protein sequence ID" value="MBP1992059.1"/>
    <property type="molecule type" value="Genomic_DNA"/>
</dbReference>
<sequence length="93" mass="10633">GNSRLRSVLTESSWSYRYKPAIKGNLQKRLENQSAKVQEISWKAQNRLHDRYLHLLRKGKNKNAVVTAIARELSGFIWAIGQEVEQKVAVEAA</sequence>
<evidence type="ECO:0000313" key="1">
    <source>
        <dbReference type="EMBL" id="MBP1992059.1"/>
    </source>
</evidence>
<evidence type="ECO:0000313" key="2">
    <source>
        <dbReference type="Proteomes" id="UP001519287"/>
    </source>
</evidence>
<dbReference type="Proteomes" id="UP001519287">
    <property type="component" value="Unassembled WGS sequence"/>
</dbReference>
<name>A0ABS4IWV4_9BACL</name>
<protein>
    <recommendedName>
        <fullName evidence="3">IS110 family transposase</fullName>
    </recommendedName>
</protein>
<reference evidence="1 2" key="1">
    <citation type="submission" date="2021-03" db="EMBL/GenBank/DDBJ databases">
        <title>Genomic Encyclopedia of Type Strains, Phase IV (KMG-IV): sequencing the most valuable type-strain genomes for metagenomic binning, comparative biology and taxonomic classification.</title>
        <authorList>
            <person name="Goeker M."/>
        </authorList>
    </citation>
    <scope>NUCLEOTIDE SEQUENCE [LARGE SCALE GENOMIC DNA]</scope>
    <source>
        <strain evidence="1 2">DSM 26048</strain>
    </source>
</reference>
<comment type="caution">
    <text evidence="1">The sequence shown here is derived from an EMBL/GenBank/DDBJ whole genome shotgun (WGS) entry which is preliminary data.</text>
</comment>
<organism evidence="1 2">
    <name type="scientific">Paenibacillus eucommiae</name>
    <dbReference type="NCBI Taxonomy" id="1355755"/>
    <lineage>
        <taxon>Bacteria</taxon>
        <taxon>Bacillati</taxon>
        <taxon>Bacillota</taxon>
        <taxon>Bacilli</taxon>
        <taxon>Bacillales</taxon>
        <taxon>Paenibacillaceae</taxon>
        <taxon>Paenibacillus</taxon>
    </lineage>
</organism>